<dbReference type="GO" id="GO:0003676">
    <property type="term" value="F:nucleic acid binding"/>
    <property type="evidence" value="ECO:0007669"/>
    <property type="project" value="InterPro"/>
</dbReference>
<dbReference type="EMBL" id="FJVC01000274">
    <property type="protein sequence ID" value="CZT46954.1"/>
    <property type="molecule type" value="Genomic_DNA"/>
</dbReference>
<proteinExistence type="predicted"/>
<gene>
    <name evidence="2" type="ORF">RSE6_07469</name>
</gene>
<reference evidence="3" key="1">
    <citation type="submission" date="2016-03" db="EMBL/GenBank/DDBJ databases">
        <authorList>
            <person name="Guldener U."/>
        </authorList>
    </citation>
    <scope>NUCLEOTIDE SEQUENCE [LARGE SCALE GENOMIC DNA]</scope>
</reference>
<dbReference type="AlphaFoldDB" id="A0A1E1MD30"/>
<dbReference type="Pfam" id="PF03184">
    <property type="entry name" value="DDE_1"/>
    <property type="match status" value="1"/>
</dbReference>
<sequence>MDESRARVSYPTGEKVIILTEVKDLYIVSLENRKSVTIIETIRGDRKKILPPYIIALGKKIIDNWIANELVGDEGIDCSPTGYINNDIIMRYADYLIKHSHARLEKPWKLLLLDGYESYRHDLFTYKLAQNHIKAFWFPSYLTHILQPLDVGIFRPWKHFYNLCV</sequence>
<dbReference type="Proteomes" id="UP000177625">
    <property type="component" value="Unassembled WGS sequence"/>
</dbReference>
<dbReference type="InterPro" id="IPR004875">
    <property type="entry name" value="DDE_SF_endonuclease_dom"/>
</dbReference>
<protein>
    <recommendedName>
        <fullName evidence="1">DDE-1 domain-containing protein</fullName>
    </recommendedName>
</protein>
<name>A0A1E1MD30_RHYSE</name>
<organism evidence="2 3">
    <name type="scientific">Rhynchosporium secalis</name>
    <name type="common">Barley scald fungus</name>
    <dbReference type="NCBI Taxonomy" id="38038"/>
    <lineage>
        <taxon>Eukaryota</taxon>
        <taxon>Fungi</taxon>
        <taxon>Dikarya</taxon>
        <taxon>Ascomycota</taxon>
        <taxon>Pezizomycotina</taxon>
        <taxon>Leotiomycetes</taxon>
        <taxon>Helotiales</taxon>
        <taxon>Ploettnerulaceae</taxon>
        <taxon>Rhynchosporium</taxon>
    </lineage>
</organism>
<accession>A0A1E1MD30</accession>
<evidence type="ECO:0000313" key="3">
    <source>
        <dbReference type="Proteomes" id="UP000177625"/>
    </source>
</evidence>
<feature type="domain" description="DDE-1" evidence="1">
    <location>
        <begin position="34"/>
        <end position="161"/>
    </location>
</feature>
<evidence type="ECO:0000259" key="1">
    <source>
        <dbReference type="Pfam" id="PF03184"/>
    </source>
</evidence>
<keyword evidence="3" id="KW-1185">Reference proteome</keyword>
<evidence type="ECO:0000313" key="2">
    <source>
        <dbReference type="EMBL" id="CZT46954.1"/>
    </source>
</evidence>